<feature type="domain" description="RING-type" evidence="4">
    <location>
        <begin position="1107"/>
        <end position="1154"/>
    </location>
</feature>
<evidence type="ECO:0000256" key="1">
    <source>
        <dbReference type="ARBA" id="ARBA00022771"/>
    </source>
</evidence>
<proteinExistence type="predicted"/>
<evidence type="ECO:0000256" key="2">
    <source>
        <dbReference type="ARBA" id="ARBA00022833"/>
    </source>
</evidence>
<dbReference type="EMBL" id="VUJU01002560">
    <property type="protein sequence ID" value="KAF0760853.1"/>
    <property type="molecule type" value="Genomic_DNA"/>
</dbReference>
<dbReference type="PANTHER" id="PTHR23287:SF18">
    <property type="entry name" value="BLOC-2 COMPLEX MEMBER HPS5"/>
    <property type="match status" value="1"/>
</dbReference>
<evidence type="ECO:0000313" key="6">
    <source>
        <dbReference type="Proteomes" id="UP000478052"/>
    </source>
</evidence>
<dbReference type="InterPro" id="IPR001841">
    <property type="entry name" value="Znf_RING"/>
</dbReference>
<dbReference type="InterPro" id="IPR056499">
    <property type="entry name" value="Beta-prop_HPS5-like"/>
</dbReference>
<evidence type="ECO:0000256" key="3">
    <source>
        <dbReference type="PROSITE-ProRule" id="PRU00175"/>
    </source>
</evidence>
<dbReference type="SUPFAM" id="SSF50978">
    <property type="entry name" value="WD40 repeat-like"/>
    <property type="match status" value="1"/>
</dbReference>
<keyword evidence="1 3" id="KW-0479">Metal-binding</keyword>
<keyword evidence="6" id="KW-1185">Reference proteome</keyword>
<name>A0A6G0YSM8_APHCR</name>
<comment type="caution">
    <text evidence="5">The sequence shown here is derived from an EMBL/GenBank/DDBJ whole genome shotgun (WGS) entry which is preliminary data.</text>
</comment>
<sequence>MPSRIKLTTIKMAVLQDNTNDKIMPDHILVLNRIDIKNILNLPLKTTQRIKYTCFEVSQNFIIFGASSGGLYVFRREPCEFIQLLPNKEGSVTQIAVSKDEDLIAFGTQKGIVCILQRNENGIGAKLINKSTEHLGHEITTMEWTSKNQIYFGDCNGKVTSIYVSLFVRKAIFQTPPYTMIELDSKVIQIDSSDDILVISTLTRCYVCDMSKEQFKQIGQKTRDGDYGCCIVTWNEKKIFSARPGSRIWEVELNGIVKSTHQLKYCLAIPPTLNVCSQKPFDLSRISGKNWPPQSLNFKKLYSIWDNCLLTYTSNSIFILDMLKVNVLLWCDGYNNIQNVKYIGDTVYIWCSNGELIAEKITPLQNYLVNCYECEDYNTCISLIEHYYDRIINTKYIINELYPLVNIDQKIDLPVNTNNLISKIKKTYYLKQQFFKLPSGIYSLKNYVYVKKNYKLQRSYSLISLKPDKPVLRYKSMPNIHINLKKVKKSEQYPSGDYSKLYNKQGFDQIYMELNISSIPFVSLATSEVFHDTLMEIGSNVTNKIAKSSKTLKDTLNNLTASTGKNDLVPYKISNINRAEPPPIDESVVDISNYKLDLEHREKLNLLPILKICKKLQNEYKLDVDCLQHLCNGVCEVKSNLENVVQIKQPMFPFQQYLKEKHLNTIKKAINDSFISNLVAKWADLHAKDFLIVNKFNYPEFLTYYLNENDFKKDLEISELITLFGQVMEVANIFEFLLNGNLKCSFAIFCNIFKMNSNNNGKTEEPLLMYLNSMYVFLKLDQIESFRTLGYKRNIKPIFVFYLLMKFSVHLEPSYRNKCNAIFLSYLSHFDKSIFTDCNILYYAVYSFLTLNQDKNHLCKCGFPLNSIDGKFKKLGQILIDYLSSADINLEQLHIILHKFTKCNVTTNSLEDVIKCFCKQVPHFWPIVLKSTLNLNSLKHTKIILAIHLGLVDQLEVHLFNKSELLFDKLFTLNHYFKNGLCLNCGNIGEKNQGISWTDLTTLAFQYLSHEETRNLLFKHRNNIPCGDIDNWFYQSFILTQFVGLNSKKALINTLKYHNNISMIGTENCKNTLTTLEEEIGKTIQFKNLSSKKSHWGTRIDIKHSYCIWCSLPLNSDPLIRGKNNGLISFKCGHSFHTVCIRHQTDNIQCIVCQRKY</sequence>
<evidence type="ECO:0000313" key="5">
    <source>
        <dbReference type="EMBL" id="KAF0760853.1"/>
    </source>
</evidence>
<dbReference type="PROSITE" id="PS50089">
    <property type="entry name" value="ZF_RING_2"/>
    <property type="match status" value="1"/>
</dbReference>
<gene>
    <name evidence="5" type="ORF">FWK35_00016495</name>
</gene>
<organism evidence="5 6">
    <name type="scientific">Aphis craccivora</name>
    <name type="common">Cowpea aphid</name>
    <dbReference type="NCBI Taxonomy" id="307492"/>
    <lineage>
        <taxon>Eukaryota</taxon>
        <taxon>Metazoa</taxon>
        <taxon>Ecdysozoa</taxon>
        <taxon>Arthropoda</taxon>
        <taxon>Hexapoda</taxon>
        <taxon>Insecta</taxon>
        <taxon>Pterygota</taxon>
        <taxon>Neoptera</taxon>
        <taxon>Paraneoptera</taxon>
        <taxon>Hemiptera</taxon>
        <taxon>Sternorrhyncha</taxon>
        <taxon>Aphidomorpha</taxon>
        <taxon>Aphidoidea</taxon>
        <taxon>Aphididae</taxon>
        <taxon>Aphidini</taxon>
        <taxon>Aphis</taxon>
        <taxon>Aphis</taxon>
    </lineage>
</organism>
<dbReference type="GO" id="GO:0008270">
    <property type="term" value="F:zinc ion binding"/>
    <property type="evidence" value="ECO:0007669"/>
    <property type="project" value="UniProtKB-KW"/>
</dbReference>
<dbReference type="InterPro" id="IPR036322">
    <property type="entry name" value="WD40_repeat_dom_sf"/>
</dbReference>
<dbReference type="GO" id="GO:0005737">
    <property type="term" value="C:cytoplasm"/>
    <property type="evidence" value="ECO:0007669"/>
    <property type="project" value="TreeGrafter"/>
</dbReference>
<dbReference type="OrthoDB" id="19493at2759"/>
<protein>
    <submittedName>
        <fullName evidence="5">Hermansky-Pudlak syndrome 5</fullName>
    </submittedName>
</protein>
<dbReference type="GO" id="GO:0048066">
    <property type="term" value="P:developmental pigmentation"/>
    <property type="evidence" value="ECO:0007669"/>
    <property type="project" value="TreeGrafter"/>
</dbReference>
<accession>A0A6G0YSM8</accession>
<dbReference type="Proteomes" id="UP000478052">
    <property type="component" value="Unassembled WGS sequence"/>
</dbReference>
<dbReference type="Pfam" id="PF23413">
    <property type="entry name" value="zf_RING_Vps8_fungal"/>
    <property type="match status" value="1"/>
</dbReference>
<keyword evidence="2" id="KW-0862">Zinc</keyword>
<dbReference type="Gene3D" id="2.130.10.10">
    <property type="entry name" value="YVTN repeat-like/Quinoprotein amine dehydrogenase"/>
    <property type="match status" value="1"/>
</dbReference>
<dbReference type="InterPro" id="IPR015943">
    <property type="entry name" value="WD40/YVTN_repeat-like_dom_sf"/>
</dbReference>
<evidence type="ECO:0000259" key="4">
    <source>
        <dbReference type="PROSITE" id="PS50089"/>
    </source>
</evidence>
<keyword evidence="1 3" id="KW-0863">Zinc-finger</keyword>
<dbReference type="Pfam" id="PF23756">
    <property type="entry name" value="Beta-prop_HPS5"/>
    <property type="match status" value="1"/>
</dbReference>
<dbReference type="AlphaFoldDB" id="A0A6G0YSM8"/>
<reference evidence="5 6" key="1">
    <citation type="submission" date="2019-08" db="EMBL/GenBank/DDBJ databases">
        <title>Whole genome of Aphis craccivora.</title>
        <authorList>
            <person name="Voronova N.V."/>
            <person name="Shulinski R.S."/>
            <person name="Bandarenka Y.V."/>
            <person name="Zhorov D.G."/>
            <person name="Warner D."/>
        </authorList>
    </citation>
    <scope>NUCLEOTIDE SEQUENCE [LARGE SCALE GENOMIC DNA]</scope>
    <source>
        <strain evidence="5">180601</strain>
        <tissue evidence="5">Whole Body</tissue>
    </source>
</reference>
<dbReference type="PANTHER" id="PTHR23287">
    <property type="entry name" value="RUBY-EYE2-LIKE PROTEIN"/>
    <property type="match status" value="1"/>
</dbReference>